<dbReference type="RefSeq" id="XP_009059230.1">
    <property type="nucleotide sequence ID" value="XM_009060982.1"/>
</dbReference>
<keyword evidence="2" id="KW-1185">Reference proteome</keyword>
<reference evidence="1 2" key="1">
    <citation type="journal article" date="2013" name="Nature">
        <title>Insights into bilaterian evolution from three spiralian genomes.</title>
        <authorList>
            <person name="Simakov O."/>
            <person name="Marletaz F."/>
            <person name="Cho S.J."/>
            <person name="Edsinger-Gonzales E."/>
            <person name="Havlak P."/>
            <person name="Hellsten U."/>
            <person name="Kuo D.H."/>
            <person name="Larsson T."/>
            <person name="Lv J."/>
            <person name="Arendt D."/>
            <person name="Savage R."/>
            <person name="Osoegawa K."/>
            <person name="de Jong P."/>
            <person name="Grimwood J."/>
            <person name="Chapman J.A."/>
            <person name="Shapiro H."/>
            <person name="Aerts A."/>
            <person name="Otillar R.P."/>
            <person name="Terry A.Y."/>
            <person name="Boore J.L."/>
            <person name="Grigoriev I.V."/>
            <person name="Lindberg D.R."/>
            <person name="Seaver E.C."/>
            <person name="Weisblat D.A."/>
            <person name="Putnam N.H."/>
            <person name="Rokhsar D.S."/>
        </authorList>
    </citation>
    <scope>NUCLEOTIDE SEQUENCE [LARGE SCALE GENOMIC DNA]</scope>
</reference>
<dbReference type="CTD" id="20232293"/>
<protein>
    <submittedName>
        <fullName evidence="1">Uncharacterized protein</fullName>
    </submittedName>
</protein>
<dbReference type="HOGENOM" id="CLU_3130232_0_0_1"/>
<feature type="non-terminal residue" evidence="1">
    <location>
        <position position="1"/>
    </location>
</feature>
<evidence type="ECO:0000313" key="1">
    <source>
        <dbReference type="EMBL" id="ESO90156.1"/>
    </source>
</evidence>
<evidence type="ECO:0000313" key="2">
    <source>
        <dbReference type="Proteomes" id="UP000030746"/>
    </source>
</evidence>
<gene>
    <name evidence="1" type="ORF">LOTGIDRAFT_123776</name>
</gene>
<name>V4AA22_LOTGI</name>
<accession>V4AA22</accession>
<dbReference type="AlphaFoldDB" id="V4AA22"/>
<organism evidence="1 2">
    <name type="scientific">Lottia gigantea</name>
    <name type="common">Giant owl limpet</name>
    <dbReference type="NCBI Taxonomy" id="225164"/>
    <lineage>
        <taxon>Eukaryota</taxon>
        <taxon>Metazoa</taxon>
        <taxon>Spiralia</taxon>
        <taxon>Lophotrochozoa</taxon>
        <taxon>Mollusca</taxon>
        <taxon>Gastropoda</taxon>
        <taxon>Patellogastropoda</taxon>
        <taxon>Lottioidea</taxon>
        <taxon>Lottiidae</taxon>
        <taxon>Lottia</taxon>
    </lineage>
</organism>
<sequence length="50" mass="5797">LVYHFQLLFTTLSYCLPPQYLFTTHNSCLPTSTFVNHLKLFFTSQSSCCC</sequence>
<dbReference type="GeneID" id="20232293"/>
<dbReference type="Proteomes" id="UP000030746">
    <property type="component" value="Unassembled WGS sequence"/>
</dbReference>
<proteinExistence type="predicted"/>
<dbReference type="KEGG" id="lgi:LOTGIDRAFT_123776"/>
<dbReference type="EMBL" id="KB202481">
    <property type="protein sequence ID" value="ESO90156.1"/>
    <property type="molecule type" value="Genomic_DNA"/>
</dbReference>